<evidence type="ECO:0000256" key="1">
    <source>
        <dbReference type="SAM" id="MobiDB-lite"/>
    </source>
</evidence>
<dbReference type="EMBL" id="CAMXCT010001158">
    <property type="protein sequence ID" value="CAI3987344.1"/>
    <property type="molecule type" value="Genomic_DNA"/>
</dbReference>
<keyword evidence="4" id="KW-1185">Reference proteome</keyword>
<organism evidence="2">
    <name type="scientific">Cladocopium goreaui</name>
    <dbReference type="NCBI Taxonomy" id="2562237"/>
    <lineage>
        <taxon>Eukaryota</taxon>
        <taxon>Sar</taxon>
        <taxon>Alveolata</taxon>
        <taxon>Dinophyceae</taxon>
        <taxon>Suessiales</taxon>
        <taxon>Symbiodiniaceae</taxon>
        <taxon>Cladocopium</taxon>
    </lineage>
</organism>
<gene>
    <name evidence="2" type="ORF">C1SCF055_LOCUS14626</name>
</gene>
<evidence type="ECO:0000313" key="3">
    <source>
        <dbReference type="EMBL" id="CAL4774656.1"/>
    </source>
</evidence>
<dbReference type="AlphaFoldDB" id="A0A9P1C988"/>
<feature type="compositionally biased region" description="Polar residues" evidence="1">
    <location>
        <begin position="33"/>
        <end position="42"/>
    </location>
</feature>
<feature type="compositionally biased region" description="Basic and acidic residues" evidence="1">
    <location>
        <begin position="15"/>
        <end position="29"/>
    </location>
</feature>
<protein>
    <submittedName>
        <fullName evidence="2">Uncharacterized protein</fullName>
    </submittedName>
</protein>
<dbReference type="EMBL" id="CAMXCT030001158">
    <property type="protein sequence ID" value="CAL4774656.1"/>
    <property type="molecule type" value="Genomic_DNA"/>
</dbReference>
<sequence length="116" mass="13287">MSRLFHPLQAGHRQQIKDRATKQKKEMTKKTIQKGTNKNQVTGGRDLRSSAAYPRDFGREELPEGCHWQHANFDSMLQLVSYAARNGGYHPDPDVPIQIQPSVSAFETLRARLEER</sequence>
<evidence type="ECO:0000313" key="2">
    <source>
        <dbReference type="EMBL" id="CAI3987344.1"/>
    </source>
</evidence>
<comment type="caution">
    <text evidence="2">The sequence shown here is derived from an EMBL/GenBank/DDBJ whole genome shotgun (WGS) entry which is preliminary data.</text>
</comment>
<name>A0A9P1C988_9DINO</name>
<feature type="region of interest" description="Disordered" evidence="1">
    <location>
        <begin position="1"/>
        <end position="52"/>
    </location>
</feature>
<reference evidence="3 4" key="2">
    <citation type="submission" date="2024-05" db="EMBL/GenBank/DDBJ databases">
        <authorList>
            <person name="Chen Y."/>
            <person name="Shah S."/>
            <person name="Dougan E. K."/>
            <person name="Thang M."/>
            <person name="Chan C."/>
        </authorList>
    </citation>
    <scope>NUCLEOTIDE SEQUENCE [LARGE SCALE GENOMIC DNA]</scope>
</reference>
<accession>A0A9P1C988</accession>
<evidence type="ECO:0000313" key="4">
    <source>
        <dbReference type="Proteomes" id="UP001152797"/>
    </source>
</evidence>
<dbReference type="Proteomes" id="UP001152797">
    <property type="component" value="Unassembled WGS sequence"/>
</dbReference>
<dbReference type="EMBL" id="CAMXCT020001158">
    <property type="protein sequence ID" value="CAL1140719.1"/>
    <property type="molecule type" value="Genomic_DNA"/>
</dbReference>
<reference evidence="2" key="1">
    <citation type="submission" date="2022-10" db="EMBL/GenBank/DDBJ databases">
        <authorList>
            <person name="Chen Y."/>
            <person name="Dougan E. K."/>
            <person name="Chan C."/>
            <person name="Rhodes N."/>
            <person name="Thang M."/>
        </authorList>
    </citation>
    <scope>NUCLEOTIDE SEQUENCE</scope>
</reference>
<proteinExistence type="predicted"/>